<dbReference type="FunFam" id="2.60.40.150:FF:000076">
    <property type="entry name" value="multiple C2 and transmembrane domain-containing protein 2 isoform X1"/>
    <property type="match status" value="1"/>
</dbReference>
<dbReference type="SUPFAM" id="SSF49562">
    <property type="entry name" value="C2 domain (Calcium/lipid-binding domain, CaLB)"/>
    <property type="match status" value="3"/>
</dbReference>
<feature type="domain" description="C2" evidence="12">
    <location>
        <begin position="472"/>
        <end position="588"/>
    </location>
</feature>
<evidence type="ECO:0000313" key="14">
    <source>
        <dbReference type="Proteomes" id="UP001557470"/>
    </source>
</evidence>
<evidence type="ECO:0000256" key="5">
    <source>
        <dbReference type="ARBA" id="ARBA00022723"/>
    </source>
</evidence>
<dbReference type="EMBL" id="JAGEUA010000008">
    <property type="protein sequence ID" value="KAL0968270.1"/>
    <property type="molecule type" value="Genomic_DNA"/>
</dbReference>
<dbReference type="PANTHER" id="PTHR45911:SF9">
    <property type="entry name" value="MULTIPLE C2 AND TRANSMEMBRANE DOMAIN-CONTAINING PROTEIN 2"/>
    <property type="match status" value="1"/>
</dbReference>
<dbReference type="Pfam" id="PF08372">
    <property type="entry name" value="PRT_C"/>
    <property type="match status" value="1"/>
</dbReference>
<reference evidence="13 14" key="1">
    <citation type="submission" date="2024-06" db="EMBL/GenBank/DDBJ databases">
        <authorList>
            <person name="Pan Q."/>
            <person name="Wen M."/>
            <person name="Jouanno E."/>
            <person name="Zahm M."/>
            <person name="Klopp C."/>
            <person name="Cabau C."/>
            <person name="Louis A."/>
            <person name="Berthelot C."/>
            <person name="Parey E."/>
            <person name="Roest Crollius H."/>
            <person name="Montfort J."/>
            <person name="Robinson-Rechavi M."/>
            <person name="Bouchez O."/>
            <person name="Lampietro C."/>
            <person name="Lopez Roques C."/>
            <person name="Donnadieu C."/>
            <person name="Postlethwait J."/>
            <person name="Bobe J."/>
            <person name="Verreycken H."/>
            <person name="Guiguen Y."/>
        </authorList>
    </citation>
    <scope>NUCLEOTIDE SEQUENCE [LARGE SCALE GENOMIC DNA]</scope>
    <source>
        <strain evidence="13">Up_M1</strain>
        <tissue evidence="13">Testis</tissue>
    </source>
</reference>
<feature type="compositionally biased region" description="Low complexity" evidence="10">
    <location>
        <begin position="156"/>
        <end position="168"/>
    </location>
</feature>
<dbReference type="CDD" id="cd08377">
    <property type="entry name" value="C2C_MCTP_PRT"/>
    <property type="match status" value="1"/>
</dbReference>
<dbReference type="PANTHER" id="PTHR45911">
    <property type="entry name" value="C2 DOMAIN-CONTAINING PROTEIN"/>
    <property type="match status" value="1"/>
</dbReference>
<feature type="transmembrane region" description="Helical" evidence="11">
    <location>
        <begin position="826"/>
        <end position="857"/>
    </location>
</feature>
<evidence type="ECO:0000256" key="11">
    <source>
        <dbReference type="SAM" id="Phobius"/>
    </source>
</evidence>
<dbReference type="Gene3D" id="2.60.40.150">
    <property type="entry name" value="C2 domain"/>
    <property type="match status" value="3"/>
</dbReference>
<evidence type="ECO:0000256" key="7">
    <source>
        <dbReference type="ARBA" id="ARBA00022837"/>
    </source>
</evidence>
<organism evidence="13 14">
    <name type="scientific">Umbra pygmaea</name>
    <name type="common">Eastern mudminnow</name>
    <dbReference type="NCBI Taxonomy" id="75934"/>
    <lineage>
        <taxon>Eukaryota</taxon>
        <taxon>Metazoa</taxon>
        <taxon>Chordata</taxon>
        <taxon>Craniata</taxon>
        <taxon>Vertebrata</taxon>
        <taxon>Euteleostomi</taxon>
        <taxon>Actinopterygii</taxon>
        <taxon>Neopterygii</taxon>
        <taxon>Teleostei</taxon>
        <taxon>Protacanthopterygii</taxon>
        <taxon>Esociformes</taxon>
        <taxon>Umbridae</taxon>
        <taxon>Umbra</taxon>
    </lineage>
</organism>
<evidence type="ECO:0000256" key="9">
    <source>
        <dbReference type="ARBA" id="ARBA00023136"/>
    </source>
</evidence>
<feature type="region of interest" description="Disordered" evidence="10">
    <location>
        <begin position="16"/>
        <end position="61"/>
    </location>
</feature>
<feature type="domain" description="C2" evidence="12">
    <location>
        <begin position="621"/>
        <end position="742"/>
    </location>
</feature>
<feature type="region of interest" description="Disordered" evidence="10">
    <location>
        <begin position="456"/>
        <end position="483"/>
    </location>
</feature>
<evidence type="ECO:0000313" key="13">
    <source>
        <dbReference type="EMBL" id="KAL0968270.1"/>
    </source>
</evidence>
<feature type="domain" description="C2" evidence="12">
    <location>
        <begin position="308"/>
        <end position="424"/>
    </location>
</feature>
<sequence length="1006" mass="115480">MDKKMTVWENLREKTKNQFNIKKKKTPGKQAKKKPKPLRYRRSMSVPDLRNVKNTEPSPEDCGISIASDTYSIGGNSISSDNASFSSVPLFADRLTSADTGPSGIKPVYNLAFTENRNTSCTSLEKNTCYEESDEDEDMAVFMKNLPMDQWNTPVDRSTSSASSTSADSRNRVQTAVSRGNTHLTRKHGVRFASTTSDQTDLFTKHLAASREQGRRYVPPNAVDHKNTHPWSLPVDKLDRIGTFMDSVDGSGSETALDEQAYLLRHNESENSDIRESFSTDLQDINGREMSEDMEIQNEQNDQQFLDQAGHSAMVVGQPGFHIQKFLLTINLKEGRNLVIRDRNGKSDPYVKFKLQGKTIYKSKVVYKNLNPKWSESFSFPLQDRGQVVDVRVYDKDFTTDDFMGSSTICINNLELDKTSEMVLRLEDPNSEEDDMGVIVIDTCLTYRDATIKRPKWHQKKKGGQNQRGEQSQEKTQRLAEESKNQQLWTGVFGITLVEGQDMPENGQGDIYVRYRLGEQKYKSKNLCVQANPQWRERFDFNKYDDGLEPLQVEVFSKRGRKSEESWGMVEMDLCELPVDTQQLYTRYLNPDKGRIVFLVTLKPCTGVTINEIDRPPLEQSDERDQILERYRLKNSLKCLREVGFLQVKVFKATDLTATDLNGKSDPFCVLELGNSKLQTQTIHKSLNPEWNKVFTFPIKDIHDVLELTVFGEDGDKSPHALGRVAIPLLTIQNRQEVTQMLKKVNLEGPAKGAISLEMEVHYNPIRAGIKSFLPKEEKFLDENTKFIKKVLAQNIYRVRKITMAVLHMLQYIKSCFQWESRQRSIIAFLIFVVTVLTWELFMFPLFLLLLIGWNYFQITKGRISSNQDLVNMNTADDEEDDDKKKGLMDKIHMVQEIVITVQNILDEIACIGERVKNMFNWSVPFLSGLACLVFFVATAVLYYIPLRYIILIWGVNKFTKKLRNPYAVDNNEILDFLKRVPTDVQKVQYSELKVPSVQSQPRRRK</sequence>
<dbReference type="GO" id="GO:0016020">
    <property type="term" value="C:membrane"/>
    <property type="evidence" value="ECO:0007669"/>
    <property type="project" value="UniProtKB-SubCell"/>
</dbReference>
<dbReference type="InterPro" id="IPR013583">
    <property type="entry name" value="MCTP_C"/>
</dbReference>
<keyword evidence="5" id="KW-0479">Metal-binding</keyword>
<dbReference type="CDD" id="cd04042">
    <property type="entry name" value="C2A_MCTP_PRT"/>
    <property type="match status" value="1"/>
</dbReference>
<protein>
    <recommendedName>
        <fullName evidence="12">C2 domain-containing protein</fullName>
    </recommendedName>
</protein>
<proteinExistence type="inferred from homology"/>
<evidence type="ECO:0000256" key="4">
    <source>
        <dbReference type="ARBA" id="ARBA00022692"/>
    </source>
</evidence>
<dbReference type="GO" id="GO:0005509">
    <property type="term" value="F:calcium ion binding"/>
    <property type="evidence" value="ECO:0007669"/>
    <property type="project" value="UniProtKB-ARBA"/>
</dbReference>
<keyword evidence="9 11" id="KW-0472">Membrane</keyword>
<evidence type="ECO:0000256" key="3">
    <source>
        <dbReference type="ARBA" id="ARBA00007923"/>
    </source>
</evidence>
<dbReference type="SMART" id="SM00239">
    <property type="entry name" value="C2"/>
    <property type="match status" value="3"/>
</dbReference>
<comment type="cofactor">
    <cofactor evidence="1">
        <name>Ca(2+)</name>
        <dbReference type="ChEBI" id="CHEBI:29108"/>
    </cofactor>
</comment>
<comment type="subcellular location">
    <subcellularLocation>
        <location evidence="2">Membrane</location>
        <topology evidence="2">Multi-pass membrane protein</topology>
    </subcellularLocation>
</comment>
<evidence type="ECO:0000256" key="1">
    <source>
        <dbReference type="ARBA" id="ARBA00001913"/>
    </source>
</evidence>
<dbReference type="InterPro" id="IPR000008">
    <property type="entry name" value="C2_dom"/>
</dbReference>
<feature type="compositionally biased region" description="Basic and acidic residues" evidence="10">
    <location>
        <begin position="471"/>
        <end position="483"/>
    </location>
</feature>
<dbReference type="FunFam" id="2.60.40.150:FF:000019">
    <property type="entry name" value="Multiple C2 and transmembrane domain-containing protein 2 isoform 1"/>
    <property type="match status" value="1"/>
</dbReference>
<keyword evidence="4 11" id="KW-0812">Transmembrane</keyword>
<dbReference type="Proteomes" id="UP001557470">
    <property type="component" value="Unassembled WGS sequence"/>
</dbReference>
<dbReference type="AlphaFoldDB" id="A0ABD0WEQ8"/>
<gene>
    <name evidence="13" type="ORF">UPYG_G00264580</name>
</gene>
<evidence type="ECO:0000256" key="2">
    <source>
        <dbReference type="ARBA" id="ARBA00004141"/>
    </source>
</evidence>
<evidence type="ECO:0000256" key="8">
    <source>
        <dbReference type="ARBA" id="ARBA00022989"/>
    </source>
</evidence>
<keyword evidence="8 11" id="KW-1133">Transmembrane helix</keyword>
<dbReference type="PRINTS" id="PR00360">
    <property type="entry name" value="C2DOMAIN"/>
</dbReference>
<feature type="region of interest" description="Disordered" evidence="10">
    <location>
        <begin position="150"/>
        <end position="177"/>
    </location>
</feature>
<evidence type="ECO:0000256" key="6">
    <source>
        <dbReference type="ARBA" id="ARBA00022737"/>
    </source>
</evidence>
<dbReference type="Pfam" id="PF00168">
    <property type="entry name" value="C2"/>
    <property type="match status" value="3"/>
</dbReference>
<keyword evidence="7" id="KW-0106">Calcium</keyword>
<evidence type="ECO:0000259" key="12">
    <source>
        <dbReference type="PROSITE" id="PS50004"/>
    </source>
</evidence>
<dbReference type="PROSITE" id="PS50004">
    <property type="entry name" value="C2"/>
    <property type="match status" value="3"/>
</dbReference>
<comment type="similarity">
    <text evidence="3">Belongs to the MCTP family.</text>
</comment>
<accession>A0ABD0WEQ8</accession>
<dbReference type="InterPro" id="IPR035892">
    <property type="entry name" value="C2_domain_sf"/>
</dbReference>
<feature type="transmembrane region" description="Helical" evidence="11">
    <location>
        <begin position="924"/>
        <end position="945"/>
    </location>
</feature>
<feature type="compositionally biased region" description="Basic residues" evidence="10">
    <location>
        <begin position="21"/>
        <end position="42"/>
    </location>
</feature>
<keyword evidence="6" id="KW-0677">Repeat</keyword>
<comment type="caution">
    <text evidence="13">The sequence shown here is derived from an EMBL/GenBank/DDBJ whole genome shotgun (WGS) entry which is preliminary data.</text>
</comment>
<keyword evidence="14" id="KW-1185">Reference proteome</keyword>
<dbReference type="GO" id="GO:0005737">
    <property type="term" value="C:cytoplasm"/>
    <property type="evidence" value="ECO:0007669"/>
    <property type="project" value="UniProtKB-ARBA"/>
</dbReference>
<dbReference type="CDD" id="cd08376">
    <property type="entry name" value="C2B_MCTP_PRT"/>
    <property type="match status" value="1"/>
</dbReference>
<name>A0ABD0WEQ8_UMBPY</name>
<evidence type="ECO:0000256" key="10">
    <source>
        <dbReference type="SAM" id="MobiDB-lite"/>
    </source>
</evidence>